<evidence type="ECO:0000256" key="1">
    <source>
        <dbReference type="SAM" id="MobiDB-lite"/>
    </source>
</evidence>
<organism evidence="4 5">
    <name type="scientific">Tannerella forsythia</name>
    <name type="common">Bacteroides forsythus</name>
    <dbReference type="NCBI Taxonomy" id="28112"/>
    <lineage>
        <taxon>Bacteria</taxon>
        <taxon>Pseudomonadati</taxon>
        <taxon>Bacteroidota</taxon>
        <taxon>Bacteroidia</taxon>
        <taxon>Bacteroidales</taxon>
        <taxon>Tannerellaceae</taxon>
        <taxon>Tannerella</taxon>
    </lineage>
</organism>
<sequence precursor="true">MKRIVFFTVVISMLTAFSGVMLQAQDTGNTRRTPQMSRGGDRNRQNRDESGLPELTVRAQHLNEQLTQNIGNARWMRVIYRELNMLEEKNAPLYYPVNPRNGSMNLFSSIFQLVSEGKLKAYEYIDGYEAFDEDHLVDFKSVLDRFTIMYETVPERDGRQRFVINESDVPSGEVKAFYVKEAWYFDQNNSLYDVKTLAISPIIFYEGDMGTERSPMFWVVYEDVRPYVSNTYIMTSNTNNAKTFTIDDYFRRRMFDGKIIKTENLLNIPLQAYCPTPDSLEREQKKIEGELVAFNKALWFQPDTTAQAKAATSGKKKAGKAGRRSSVKEKATNEKEKETKKTKAPKQKEAKAPKTKAEKPAATRSVRRRR</sequence>
<feature type="compositionally biased region" description="Polar residues" evidence="1">
    <location>
        <begin position="27"/>
        <end position="36"/>
    </location>
</feature>
<protein>
    <submittedName>
        <fullName evidence="3">Gliding motility protein GldN</fullName>
    </submittedName>
</protein>
<dbReference type="OrthoDB" id="1141916at2"/>
<feature type="region of interest" description="Disordered" evidence="1">
    <location>
        <begin position="308"/>
        <end position="370"/>
    </location>
</feature>
<keyword evidence="2" id="KW-0732">Signal</keyword>
<dbReference type="Pfam" id="PF19841">
    <property type="entry name" value="GldN"/>
    <property type="match status" value="1"/>
</dbReference>
<dbReference type="EMBL" id="FMMM01000040">
    <property type="protein sequence ID" value="SCQ20641.1"/>
    <property type="molecule type" value="Genomic_DNA"/>
</dbReference>
<evidence type="ECO:0000313" key="4">
    <source>
        <dbReference type="EMBL" id="SCQ20641.1"/>
    </source>
</evidence>
<dbReference type="AlphaFoldDB" id="A0A1D3UKJ7"/>
<evidence type="ECO:0000256" key="2">
    <source>
        <dbReference type="SAM" id="SignalP"/>
    </source>
</evidence>
<feature type="region of interest" description="Disordered" evidence="1">
    <location>
        <begin position="27"/>
        <end position="49"/>
    </location>
</feature>
<dbReference type="Proteomes" id="UP000182057">
    <property type="component" value="Unassembled WGS sequence"/>
</dbReference>
<feature type="compositionally biased region" description="Basic and acidic residues" evidence="1">
    <location>
        <begin position="326"/>
        <end position="361"/>
    </location>
</feature>
<dbReference type="NCBIfam" id="TIGR03523">
    <property type="entry name" value="GldN"/>
    <property type="match status" value="1"/>
</dbReference>
<proteinExistence type="predicted"/>
<dbReference type="GeneID" id="34758532"/>
<evidence type="ECO:0000313" key="3">
    <source>
        <dbReference type="EMBL" id="PDP44829.1"/>
    </source>
</evidence>
<reference evidence="4 5" key="1">
    <citation type="submission" date="2016-09" db="EMBL/GenBank/DDBJ databases">
        <authorList>
            <person name="Capua I."/>
            <person name="De Benedictis P."/>
            <person name="Joannis T."/>
            <person name="Lombin L.H."/>
            <person name="Cattoli G."/>
        </authorList>
    </citation>
    <scope>NUCLEOTIDE SEQUENCE [LARGE SCALE GENOMIC DNA]</scope>
    <source>
        <strain evidence="4 5">UB20</strain>
    </source>
</reference>
<feature type="signal peptide" evidence="2">
    <location>
        <begin position="1"/>
        <end position="18"/>
    </location>
</feature>
<dbReference type="InterPro" id="IPR019847">
    <property type="entry name" value="Gliding_motility_assoc_GldN"/>
</dbReference>
<dbReference type="OMA" id="QGELKYR"/>
<evidence type="ECO:0000313" key="6">
    <source>
        <dbReference type="Proteomes" id="UP000219259"/>
    </source>
</evidence>
<feature type="compositionally biased region" description="Basic residues" evidence="1">
    <location>
        <begin position="314"/>
        <end position="325"/>
    </location>
</feature>
<feature type="compositionally biased region" description="Basic and acidic residues" evidence="1">
    <location>
        <begin position="39"/>
        <end position="49"/>
    </location>
</feature>
<dbReference type="EMBL" id="NSLJ01000003">
    <property type="protein sequence ID" value="PDP44829.1"/>
    <property type="molecule type" value="Genomic_DNA"/>
</dbReference>
<accession>A0A1D3UKJ7</accession>
<name>A0A1D3UKJ7_TANFO</name>
<dbReference type="Proteomes" id="UP000219259">
    <property type="component" value="Unassembled WGS sequence"/>
</dbReference>
<dbReference type="RefSeq" id="WP_014224694.1">
    <property type="nucleotide sequence ID" value="NZ_CALHNL010000036.1"/>
</dbReference>
<gene>
    <name evidence="3" type="ORF">CLI86_01600</name>
    <name evidence="4" type="ORF">TFUB20_01112</name>
</gene>
<reference evidence="3 6" key="2">
    <citation type="submission" date="2017-09" db="EMBL/GenBank/DDBJ databases">
        <title>Phase variable restriction modification systems are present in the genome sequences of periodontal pathogens Prevotella intermedia, Tannerella forsythia and Porphyromonas gingivalis.</title>
        <authorList>
            <person name="Haigh R.D."/>
            <person name="Crawford L."/>
            <person name="Ralph J."/>
            <person name="Wanford J."/>
            <person name="Vartoukian S.R."/>
            <person name="Hijazib K."/>
            <person name="Wade W."/>
            <person name="Oggioni M.R."/>
        </authorList>
    </citation>
    <scope>NUCLEOTIDE SEQUENCE [LARGE SCALE GENOMIC DNA]</scope>
    <source>
        <strain evidence="3 6">WW11663</strain>
    </source>
</reference>
<evidence type="ECO:0000313" key="5">
    <source>
        <dbReference type="Proteomes" id="UP000182057"/>
    </source>
</evidence>
<feature type="chain" id="PRO_5014267192" evidence="2">
    <location>
        <begin position="19"/>
        <end position="370"/>
    </location>
</feature>